<reference evidence="3 4" key="1">
    <citation type="journal article" date="2014" name="Am. J. Bot.">
        <title>Genome assembly and annotation for red clover (Trifolium pratense; Fabaceae).</title>
        <authorList>
            <person name="Istvanek J."/>
            <person name="Jaros M."/>
            <person name="Krenek A."/>
            <person name="Repkova J."/>
        </authorList>
    </citation>
    <scope>NUCLEOTIDE SEQUENCE [LARGE SCALE GENOMIC DNA]</scope>
    <source>
        <strain evidence="4">cv. Tatra</strain>
        <tissue evidence="3">Young leaves</tissue>
    </source>
</reference>
<dbReference type="InterPro" id="IPR044730">
    <property type="entry name" value="RNase_H-like_dom_plant"/>
</dbReference>
<name>A0A2K3MPD1_TRIPR</name>
<dbReference type="EMBL" id="ASHM01010799">
    <property type="protein sequence ID" value="PNX92660.1"/>
    <property type="molecule type" value="Genomic_DNA"/>
</dbReference>
<dbReference type="STRING" id="57577.A0A2K3MPD1"/>
<dbReference type="PANTHER" id="PTHR34023">
    <property type="entry name" value="RNASE H DOMAIN-CONTAINING PROTEIN"/>
    <property type="match status" value="1"/>
</dbReference>
<dbReference type="CDD" id="cd06222">
    <property type="entry name" value="RNase_H_like"/>
    <property type="match status" value="1"/>
</dbReference>
<organism evidence="3 4">
    <name type="scientific">Trifolium pratense</name>
    <name type="common">Red clover</name>
    <dbReference type="NCBI Taxonomy" id="57577"/>
    <lineage>
        <taxon>Eukaryota</taxon>
        <taxon>Viridiplantae</taxon>
        <taxon>Streptophyta</taxon>
        <taxon>Embryophyta</taxon>
        <taxon>Tracheophyta</taxon>
        <taxon>Spermatophyta</taxon>
        <taxon>Magnoliopsida</taxon>
        <taxon>eudicotyledons</taxon>
        <taxon>Gunneridae</taxon>
        <taxon>Pentapetalae</taxon>
        <taxon>rosids</taxon>
        <taxon>fabids</taxon>
        <taxon>Fabales</taxon>
        <taxon>Fabaceae</taxon>
        <taxon>Papilionoideae</taxon>
        <taxon>50 kb inversion clade</taxon>
        <taxon>NPAAA clade</taxon>
        <taxon>Hologalegina</taxon>
        <taxon>IRL clade</taxon>
        <taxon>Trifolieae</taxon>
        <taxon>Trifolium</taxon>
    </lineage>
</organism>
<gene>
    <name evidence="3" type="ORF">L195_g015800</name>
</gene>
<dbReference type="InterPro" id="IPR036397">
    <property type="entry name" value="RNaseH_sf"/>
</dbReference>
<dbReference type="Pfam" id="PF13456">
    <property type="entry name" value="RVT_3"/>
    <property type="match status" value="1"/>
</dbReference>
<dbReference type="Proteomes" id="UP000236291">
    <property type="component" value="Unassembled WGS sequence"/>
</dbReference>
<dbReference type="Pfam" id="PF13966">
    <property type="entry name" value="zf-RVT"/>
    <property type="match status" value="1"/>
</dbReference>
<evidence type="ECO:0000259" key="2">
    <source>
        <dbReference type="Pfam" id="PF13966"/>
    </source>
</evidence>
<dbReference type="PANTHER" id="PTHR34023:SF5">
    <property type="entry name" value="RNASE H TYPE-1 DOMAIN-CONTAINING PROTEIN"/>
    <property type="match status" value="1"/>
</dbReference>
<feature type="domain" description="RNase H type-1" evidence="1">
    <location>
        <begin position="154"/>
        <end position="274"/>
    </location>
</feature>
<evidence type="ECO:0000313" key="4">
    <source>
        <dbReference type="Proteomes" id="UP000236291"/>
    </source>
</evidence>
<dbReference type="Gene3D" id="3.30.420.10">
    <property type="entry name" value="Ribonuclease H-like superfamily/Ribonuclease H"/>
    <property type="match status" value="1"/>
</dbReference>
<evidence type="ECO:0000259" key="1">
    <source>
        <dbReference type="Pfam" id="PF13456"/>
    </source>
</evidence>
<accession>A0A2K3MPD1</accession>
<evidence type="ECO:0000313" key="3">
    <source>
        <dbReference type="EMBL" id="PNX92660.1"/>
    </source>
</evidence>
<dbReference type="AlphaFoldDB" id="A0A2K3MPD1"/>
<comment type="caution">
    <text evidence="3">The sequence shown here is derived from an EMBL/GenBank/DDBJ whole genome shotgun (WGS) entry which is preliminary data.</text>
</comment>
<dbReference type="GO" id="GO:0003676">
    <property type="term" value="F:nucleic acid binding"/>
    <property type="evidence" value="ECO:0007669"/>
    <property type="project" value="InterPro"/>
</dbReference>
<dbReference type="GO" id="GO:0004523">
    <property type="term" value="F:RNA-DNA hybrid ribonuclease activity"/>
    <property type="evidence" value="ECO:0007669"/>
    <property type="project" value="InterPro"/>
</dbReference>
<protein>
    <submittedName>
        <fullName evidence="3">Ribonuclease H</fullName>
    </submittedName>
</protein>
<reference evidence="3 4" key="2">
    <citation type="journal article" date="2017" name="Front. Plant Sci.">
        <title>Gene Classification and Mining of Molecular Markers Useful in Red Clover (Trifolium pratense) Breeding.</title>
        <authorList>
            <person name="Istvanek J."/>
            <person name="Dluhosova J."/>
            <person name="Dluhos P."/>
            <person name="Patkova L."/>
            <person name="Nedelnik J."/>
            <person name="Repkova J."/>
        </authorList>
    </citation>
    <scope>NUCLEOTIDE SEQUENCE [LARGE SCALE GENOMIC DNA]</scope>
    <source>
        <strain evidence="4">cv. Tatra</strain>
        <tissue evidence="3">Young leaves</tissue>
    </source>
</reference>
<dbReference type="InterPro" id="IPR026960">
    <property type="entry name" value="RVT-Znf"/>
</dbReference>
<dbReference type="InterPro" id="IPR012337">
    <property type="entry name" value="RNaseH-like_sf"/>
</dbReference>
<dbReference type="InterPro" id="IPR002156">
    <property type="entry name" value="RNaseH_domain"/>
</dbReference>
<proteinExistence type="predicted"/>
<dbReference type="SUPFAM" id="SSF53098">
    <property type="entry name" value="Ribonuclease H-like"/>
    <property type="match status" value="1"/>
</dbReference>
<feature type="domain" description="Reverse transcriptase zinc-binding" evidence="2">
    <location>
        <begin position="2"/>
        <end position="55"/>
    </location>
</feature>
<sequence length="308" mass="35120">MIKFFFWLACHNSVPTLSLLNHRKMNPSATCTRCGLQDESFLHCIRDYEFSRSLWNHIGFNNLDFFSNLDVYDWLKLGATCSNDLLFSAGLWWSWRHRNLMCLNNETWSLSRISFHIRAMVETFSNCFSPASNEGSIDRYIKWNHDNYPCTILNVDGSCPDSPVRSGFGGIIINTFGHYPVGFSGFIQGSSDILLAELYAIYKGLLLAKDMNIDELICYSDSLHSVNLIRGPHAKFHTHAVLIQDIKELLSQTNASLYHTLREGNQCADFFAKLGASSDADYLIHASTPDGVRDLLRNDAMRTFFLRE</sequence>